<dbReference type="OrthoDB" id="2961242at2"/>
<dbReference type="Gene3D" id="1.25.40.10">
    <property type="entry name" value="Tetratricopeptide repeat domain"/>
    <property type="match status" value="1"/>
</dbReference>
<evidence type="ECO:0000313" key="1">
    <source>
        <dbReference type="EMBL" id="QDP40777.1"/>
    </source>
</evidence>
<protein>
    <submittedName>
        <fullName evidence="1">Tetratricopeptide repeat protein</fullName>
    </submittedName>
</protein>
<dbReference type="RefSeq" id="WP_143894656.1">
    <property type="nucleotide sequence ID" value="NZ_CP041666.1"/>
</dbReference>
<dbReference type="EMBL" id="CP041666">
    <property type="protein sequence ID" value="QDP40777.1"/>
    <property type="molecule type" value="Genomic_DNA"/>
</dbReference>
<dbReference type="AlphaFoldDB" id="A0A516KHC1"/>
<dbReference type="KEGG" id="aqt:FN924_11620"/>
<name>A0A516KHC1_9BACI</name>
<dbReference type="Proteomes" id="UP000315215">
    <property type="component" value="Chromosome"/>
</dbReference>
<gene>
    <name evidence="1" type="ORF">FN924_11620</name>
</gene>
<accession>A0A516KHC1</accession>
<dbReference type="InterPro" id="IPR011990">
    <property type="entry name" value="TPR-like_helical_dom_sf"/>
</dbReference>
<reference evidence="1 2" key="1">
    <citation type="submission" date="2019-07" db="EMBL/GenBank/DDBJ databases">
        <authorList>
            <person name="Li J."/>
        </authorList>
    </citation>
    <scope>NUCLEOTIDE SEQUENCE [LARGE SCALE GENOMIC DNA]</scope>
    <source>
        <strain evidence="1 2">TKL69</strain>
    </source>
</reference>
<evidence type="ECO:0000313" key="2">
    <source>
        <dbReference type="Proteomes" id="UP000315215"/>
    </source>
</evidence>
<dbReference type="SUPFAM" id="SSF116965">
    <property type="entry name" value="Hypothetical protein MPN330"/>
    <property type="match status" value="1"/>
</dbReference>
<proteinExistence type="predicted"/>
<sequence>MKNRDNVILFPGLQKRLEDESLEALKEKRYEDALETFNALIENEVDSHEVHMGKLICLMELGNYLEVEEVCRRLMAKEDSYYYDYIHIYLTCLFQTSQYRDLMEELDLVFEREDIPSIYKNQFWQLYEISKKLLEDKEKQEIIHFMEEFKRAKKQQDTTKQWSLVMMCHDLELNENLPFIRSLLIDEAIHPVVKTALLEWLRKQDIDARVEITKFEQLESMKPNQLLPMMDTPLTKEILAALSEVEQNNPSQYELIKRVLKRYLYVLYPFLPSQDSISIIAEALVHIGKQYIGDIPSDETDQSVRNQIQQILQLEALYLSIIEE</sequence>
<organism evidence="1 2">
    <name type="scientific">Radiobacillus deserti</name>
    <dbReference type="NCBI Taxonomy" id="2594883"/>
    <lineage>
        <taxon>Bacteria</taxon>
        <taxon>Bacillati</taxon>
        <taxon>Bacillota</taxon>
        <taxon>Bacilli</taxon>
        <taxon>Bacillales</taxon>
        <taxon>Bacillaceae</taxon>
        <taxon>Radiobacillus</taxon>
    </lineage>
</organism>
<keyword evidence="2" id="KW-1185">Reference proteome</keyword>